<protein>
    <submittedName>
        <fullName evidence="1">Uncharacterized protein</fullName>
    </submittedName>
</protein>
<name>A0A2P2PIW1_RHIMU</name>
<evidence type="ECO:0000313" key="1">
    <source>
        <dbReference type="EMBL" id="MBX54599.1"/>
    </source>
</evidence>
<accession>A0A2P2PIW1</accession>
<organism evidence="1">
    <name type="scientific">Rhizophora mucronata</name>
    <name type="common">Asiatic mangrove</name>
    <dbReference type="NCBI Taxonomy" id="61149"/>
    <lineage>
        <taxon>Eukaryota</taxon>
        <taxon>Viridiplantae</taxon>
        <taxon>Streptophyta</taxon>
        <taxon>Embryophyta</taxon>
        <taxon>Tracheophyta</taxon>
        <taxon>Spermatophyta</taxon>
        <taxon>Magnoliopsida</taxon>
        <taxon>eudicotyledons</taxon>
        <taxon>Gunneridae</taxon>
        <taxon>Pentapetalae</taxon>
        <taxon>rosids</taxon>
        <taxon>fabids</taxon>
        <taxon>Malpighiales</taxon>
        <taxon>Rhizophoraceae</taxon>
        <taxon>Rhizophora</taxon>
    </lineage>
</organism>
<reference evidence="1" key="1">
    <citation type="submission" date="2018-02" db="EMBL/GenBank/DDBJ databases">
        <title>Rhizophora mucronata_Transcriptome.</title>
        <authorList>
            <person name="Meera S.P."/>
            <person name="Sreeshan A."/>
            <person name="Augustine A."/>
        </authorList>
    </citation>
    <scope>NUCLEOTIDE SEQUENCE</scope>
    <source>
        <tissue evidence="1">Leaf</tissue>
    </source>
</reference>
<sequence length="29" mass="3483">MMIAYVPTHKVMISHNPEYPSQFIRSKNY</sequence>
<dbReference type="EMBL" id="GGEC01074115">
    <property type="protein sequence ID" value="MBX54599.1"/>
    <property type="molecule type" value="Transcribed_RNA"/>
</dbReference>
<dbReference type="AlphaFoldDB" id="A0A2P2PIW1"/>
<proteinExistence type="predicted"/>